<keyword evidence="1" id="KW-0812">Transmembrane</keyword>
<evidence type="ECO:0000313" key="2">
    <source>
        <dbReference type="EMBL" id="REG88721.1"/>
    </source>
</evidence>
<feature type="transmembrane region" description="Helical" evidence="1">
    <location>
        <begin position="246"/>
        <end position="266"/>
    </location>
</feature>
<evidence type="ECO:0000256" key="1">
    <source>
        <dbReference type="SAM" id="Phobius"/>
    </source>
</evidence>
<feature type="transmembrane region" description="Helical" evidence="1">
    <location>
        <begin position="319"/>
        <end position="340"/>
    </location>
</feature>
<feature type="transmembrane region" description="Helical" evidence="1">
    <location>
        <begin position="391"/>
        <end position="415"/>
    </location>
</feature>
<keyword evidence="1" id="KW-0472">Membrane</keyword>
<dbReference type="Proteomes" id="UP000256405">
    <property type="component" value="Unassembled WGS sequence"/>
</dbReference>
<feature type="transmembrane region" description="Helical" evidence="1">
    <location>
        <begin position="115"/>
        <end position="135"/>
    </location>
</feature>
<accession>A0A3E0DW68</accession>
<dbReference type="EMBL" id="QUNF01000008">
    <property type="protein sequence ID" value="REG88721.1"/>
    <property type="molecule type" value="Genomic_DNA"/>
</dbReference>
<evidence type="ECO:0000313" key="3">
    <source>
        <dbReference type="Proteomes" id="UP000256405"/>
    </source>
</evidence>
<sequence>MTLGNKSSDILLNQKPERSYVIWGLWLFLIAAVLGTSMRLFWVMELPFFEYTNVLHAHSHLAMLGWGFTIICTLFTYFLHGRLQKPIFYRWSLLANSIVCLVMTVAFILKGYTILSISLLTAHLLIAYFLGYLLLIDLKKLPNQTAALLGRWAIYWMFISTLGVWLLPIVIVNFGKLDPLYSASIEFFLHLQFNGWFVYAILAFLVLAYERKGILLEISKWEFWGLQISLILTYGLPAYWSYPLAILSYFNALGVAIQLVVLWRILIPMLKKSRESHYGKREIGDWLVLSGILSLLAKTAMQSTLLLPTFLLASSEIRHFFIGFIHLIMLGVFTMTSLGVCHQAGIVPQNNLSKLGFVMLIFGFISTELVLFVQGLLLWNSWGSMPNYHEIILAFTILLPIGIAVVIASFFWTFYKIAPKTLL</sequence>
<proteinExistence type="predicted"/>
<feature type="transmembrane region" description="Helical" evidence="1">
    <location>
        <begin position="187"/>
        <end position="209"/>
    </location>
</feature>
<dbReference type="AlphaFoldDB" id="A0A3E0DW68"/>
<feature type="transmembrane region" description="Helical" evidence="1">
    <location>
        <begin position="20"/>
        <end position="41"/>
    </location>
</feature>
<feature type="transmembrane region" description="Helical" evidence="1">
    <location>
        <begin position="286"/>
        <end position="307"/>
    </location>
</feature>
<protein>
    <submittedName>
        <fullName evidence="2">Uncharacterized protein</fullName>
    </submittedName>
</protein>
<feature type="transmembrane region" description="Helical" evidence="1">
    <location>
        <begin position="61"/>
        <end position="79"/>
    </location>
</feature>
<organism evidence="2 3">
    <name type="scientific">Algoriphagus antarcticus</name>
    <dbReference type="NCBI Taxonomy" id="238540"/>
    <lineage>
        <taxon>Bacteria</taxon>
        <taxon>Pseudomonadati</taxon>
        <taxon>Bacteroidota</taxon>
        <taxon>Cytophagia</taxon>
        <taxon>Cytophagales</taxon>
        <taxon>Cyclobacteriaceae</taxon>
        <taxon>Algoriphagus</taxon>
    </lineage>
</organism>
<feature type="transmembrane region" description="Helical" evidence="1">
    <location>
        <begin position="352"/>
        <end position="379"/>
    </location>
</feature>
<dbReference type="OrthoDB" id="2827525at2"/>
<keyword evidence="1" id="KW-1133">Transmembrane helix</keyword>
<feature type="transmembrane region" description="Helical" evidence="1">
    <location>
        <begin position="221"/>
        <end position="240"/>
    </location>
</feature>
<gene>
    <name evidence="2" type="ORF">C8N25_108156</name>
</gene>
<feature type="transmembrane region" description="Helical" evidence="1">
    <location>
        <begin position="91"/>
        <end position="109"/>
    </location>
</feature>
<feature type="transmembrane region" description="Helical" evidence="1">
    <location>
        <begin position="155"/>
        <end position="175"/>
    </location>
</feature>
<dbReference type="RefSeq" id="WP_086540919.1">
    <property type="nucleotide sequence ID" value="NZ_MSSW01000013.1"/>
</dbReference>
<reference evidence="2 3" key="1">
    <citation type="submission" date="2018-08" db="EMBL/GenBank/DDBJ databases">
        <title>Genomic Encyclopedia of Archaeal and Bacterial Type Strains, Phase II (KMG-II): from individual species to whole genera.</title>
        <authorList>
            <person name="Goeker M."/>
        </authorList>
    </citation>
    <scope>NUCLEOTIDE SEQUENCE [LARGE SCALE GENOMIC DNA]</scope>
    <source>
        <strain evidence="2 3">DSM 15986</strain>
    </source>
</reference>
<keyword evidence="3" id="KW-1185">Reference proteome</keyword>
<name>A0A3E0DW68_9BACT</name>
<comment type="caution">
    <text evidence="2">The sequence shown here is derived from an EMBL/GenBank/DDBJ whole genome shotgun (WGS) entry which is preliminary data.</text>
</comment>